<dbReference type="PANTHER" id="PTHR47633">
    <property type="entry name" value="IMMUNOGLOBULIN"/>
    <property type="match status" value="1"/>
</dbReference>
<feature type="domain" description="Ig-like" evidence="7">
    <location>
        <begin position="1925"/>
        <end position="2013"/>
    </location>
</feature>
<protein>
    <submittedName>
        <fullName evidence="10">Immunoglobulin I-set domain protein</fullName>
    </submittedName>
</protein>
<dbReference type="GO" id="GO:0045989">
    <property type="term" value="P:positive regulation of striated muscle contraction"/>
    <property type="evidence" value="ECO:0007669"/>
    <property type="project" value="UniProtKB-ARBA"/>
</dbReference>
<feature type="domain" description="Ig-like" evidence="7">
    <location>
        <begin position="2204"/>
        <end position="2303"/>
    </location>
</feature>
<dbReference type="CDD" id="cd00096">
    <property type="entry name" value="Ig"/>
    <property type="match status" value="3"/>
</dbReference>
<keyword evidence="6" id="KW-0393">Immunoglobulin domain</keyword>
<dbReference type="FunFam" id="2.60.40.10:FF:000425">
    <property type="entry name" value="Myosin light chain kinase"/>
    <property type="match status" value="2"/>
</dbReference>
<feature type="domain" description="Ig-like" evidence="7">
    <location>
        <begin position="2"/>
        <end position="92"/>
    </location>
</feature>
<comment type="subcellular location">
    <subcellularLocation>
        <location evidence="1">Cytoplasm</location>
        <location evidence="1">Myofibril</location>
        <location evidence="1">Sarcomere</location>
        <location evidence="1">A band</location>
    </subcellularLocation>
</comment>
<dbReference type="FunFam" id="2.60.40.10:FF:000612">
    <property type="entry name" value="palladin isoform X1"/>
    <property type="match status" value="1"/>
</dbReference>
<evidence type="ECO:0000259" key="7">
    <source>
        <dbReference type="PROSITE" id="PS50835"/>
    </source>
</evidence>
<dbReference type="FunFam" id="2.60.40.10:FF:000032">
    <property type="entry name" value="palladin isoform X1"/>
    <property type="match status" value="3"/>
</dbReference>
<feature type="domain" description="Ig-like" evidence="7">
    <location>
        <begin position="296"/>
        <end position="386"/>
    </location>
</feature>
<gene>
    <name evidence="8" type="ORF">EVEC_LOCUS6367</name>
</gene>
<dbReference type="InterPro" id="IPR036179">
    <property type="entry name" value="Ig-like_dom_sf"/>
</dbReference>
<evidence type="ECO:0000313" key="9">
    <source>
        <dbReference type="Proteomes" id="UP000274131"/>
    </source>
</evidence>
<dbReference type="OrthoDB" id="5969272at2759"/>
<feature type="domain" description="Ig-like" evidence="7">
    <location>
        <begin position="1641"/>
        <end position="1731"/>
    </location>
</feature>
<keyword evidence="9" id="KW-1185">Reference proteome</keyword>
<evidence type="ECO:0000256" key="1">
    <source>
        <dbReference type="ARBA" id="ARBA00004161"/>
    </source>
</evidence>
<feature type="domain" description="Ig-like" evidence="7">
    <location>
        <begin position="1275"/>
        <end position="1364"/>
    </location>
</feature>
<comment type="similarity">
    <text evidence="2">Belongs to the protein kinase superfamily. CAMK Ser/Thr protein kinase family.</text>
</comment>
<keyword evidence="3" id="KW-0963">Cytoplasm</keyword>
<proteinExistence type="inferred from homology"/>
<feature type="domain" description="Ig-like" evidence="7">
    <location>
        <begin position="601"/>
        <end position="690"/>
    </location>
</feature>
<feature type="domain" description="Ig-like" evidence="7">
    <location>
        <begin position="1180"/>
        <end position="1265"/>
    </location>
</feature>
<dbReference type="Gene3D" id="2.60.40.10">
    <property type="entry name" value="Immunoglobulins"/>
    <property type="match status" value="25"/>
</dbReference>
<dbReference type="GO" id="GO:0019899">
    <property type="term" value="F:enzyme binding"/>
    <property type="evidence" value="ECO:0007669"/>
    <property type="project" value="UniProtKB-ARBA"/>
</dbReference>
<feature type="domain" description="Ig-like" evidence="7">
    <location>
        <begin position="1092"/>
        <end position="1177"/>
    </location>
</feature>
<dbReference type="SMART" id="SM00409">
    <property type="entry name" value="IG"/>
    <property type="match status" value="26"/>
</dbReference>
<feature type="domain" description="Ig-like" evidence="7">
    <location>
        <begin position="701"/>
        <end position="791"/>
    </location>
</feature>
<dbReference type="Proteomes" id="UP000274131">
    <property type="component" value="Unassembled WGS sequence"/>
</dbReference>
<evidence type="ECO:0000256" key="6">
    <source>
        <dbReference type="ARBA" id="ARBA00023319"/>
    </source>
</evidence>
<organism evidence="10">
    <name type="scientific">Enterobius vermicularis</name>
    <name type="common">Human pinworm</name>
    <dbReference type="NCBI Taxonomy" id="51028"/>
    <lineage>
        <taxon>Eukaryota</taxon>
        <taxon>Metazoa</taxon>
        <taxon>Ecdysozoa</taxon>
        <taxon>Nematoda</taxon>
        <taxon>Chromadorea</taxon>
        <taxon>Rhabditida</taxon>
        <taxon>Spirurina</taxon>
        <taxon>Oxyuridomorpha</taxon>
        <taxon>Oxyuroidea</taxon>
        <taxon>Oxyuridae</taxon>
        <taxon>Enterobius</taxon>
    </lineage>
</organism>
<evidence type="ECO:0000313" key="8">
    <source>
        <dbReference type="EMBL" id="VDD91616.1"/>
    </source>
</evidence>
<dbReference type="SUPFAM" id="SSF48726">
    <property type="entry name" value="Immunoglobulin"/>
    <property type="match status" value="26"/>
</dbReference>
<dbReference type="GO" id="GO:0031672">
    <property type="term" value="C:A band"/>
    <property type="evidence" value="ECO:0007669"/>
    <property type="project" value="UniProtKB-SubCell"/>
</dbReference>
<evidence type="ECO:0000313" key="10">
    <source>
        <dbReference type="WBParaSite" id="EVEC_0000681901-mRNA-1"/>
    </source>
</evidence>
<feature type="domain" description="Ig-like" evidence="7">
    <location>
        <begin position="991"/>
        <end position="1086"/>
    </location>
</feature>
<feature type="domain" description="Ig-like" evidence="7">
    <location>
        <begin position="810"/>
        <end position="899"/>
    </location>
</feature>
<dbReference type="FunFam" id="2.60.40.10:FF:000080">
    <property type="entry name" value="Myosin light chain kinase, smooth muscle"/>
    <property type="match status" value="1"/>
</dbReference>
<evidence type="ECO:0000256" key="2">
    <source>
        <dbReference type="ARBA" id="ARBA00006692"/>
    </source>
</evidence>
<dbReference type="InterPro" id="IPR013783">
    <property type="entry name" value="Ig-like_fold"/>
</dbReference>
<reference evidence="8 9" key="2">
    <citation type="submission" date="2018-10" db="EMBL/GenBank/DDBJ databases">
        <authorList>
            <consortium name="Pathogen Informatics"/>
        </authorList>
    </citation>
    <scope>NUCLEOTIDE SEQUENCE [LARGE SCALE GENOMIC DNA]</scope>
</reference>
<feature type="domain" description="Ig-like" evidence="7">
    <location>
        <begin position="100"/>
        <end position="190"/>
    </location>
</feature>
<reference evidence="10" key="1">
    <citation type="submission" date="2016-04" db="UniProtKB">
        <authorList>
            <consortium name="WormBaseParasite"/>
        </authorList>
    </citation>
    <scope>IDENTIFICATION</scope>
</reference>
<dbReference type="PANTHER" id="PTHR47633:SF4">
    <property type="entry name" value="MYOPALLADIN ISOFORM X1"/>
    <property type="match status" value="1"/>
</dbReference>
<dbReference type="FunFam" id="2.60.40.10:FF:000107">
    <property type="entry name" value="Myosin, light chain kinase a"/>
    <property type="match status" value="3"/>
</dbReference>
<feature type="domain" description="Ig-like" evidence="7">
    <location>
        <begin position="198"/>
        <end position="288"/>
    </location>
</feature>
<sequence>MPHFTEELEEVKISEGETAVLKVSVEGSPKPEITWLRSGVPVQIDNVHFVAKEDEKGHYSLTIKKAAVEDAGTYSCKATNAAGSVMTEANFAVEEVLVPPHFTEELNELSVAEGETAVLQVTIEGRPQPEVTWMKSGVPVNIDNKHLISKQDATGHYSLTIKDSTKADAGVYSCEAKNVLGSSKTEANFAIEEELQTPVFIEKLDDVSIQESESATLSVVVEGKPTPNVEWYKDGVSVNVDNEHIITRREKDGKYELIIKQAEKGDAGVYSCKAINKAGFDLVESHLAVEETIVAPRFIEQLNELSVEEADKAVLKVTVEGKPEPEVKWSKNGVPVNIDNSHTLVKDGEHGEHLLIINDVSIEDLGEYTCTAINVGGQEETTAELKFPKYRFEKTAEEEVKPMFVQPIQTTRAESGEAITMMCQVNEESKPEVFWYHEGKPLVSDENMVVERLENGVLKLTIMHATAEDAGQYTCEAVNKLGKASTATQLKEEFAKIVEEVVPDEYVLGFLKPLHDVVIQNGNPVKLECTLDSTAEKVNISWTKDGGKLPHEAVTEVLENGVQVMRIEKAKPEHAGVYRCVATMNETSVSTEAKLTISGAPEFVQPLKSCSTTLNGKAILQCKVTGHPRPKVIWKKNGKEVEKSNKITIESYDDGTNVLKIDGVTDEDCGEYRCEAVNEYGSAWTEGPIDFAQKTGEGEAPDFLEPVKPITVMEGDTAVLEGKLTGEPKPTVEWYRGDQKLLADNKKIIIESYDDGTQRLVIRDIQQSEGDEYRCFATNEYGEVFSDVTIVVQGKLLQNIFVLQKTEIAPDFLSELRAVQATEGEAVTFECRVTGQPLPEVKWYKDGQELIPRKGMKIESLPDGTNRLIIDAVEVEDQGNYRCEATNSSGSMSSKAPLNVAAIERLKIIKGLKDVKVGEKQRLLLNIEVEGQPKIVKWFRGKDEVVSNKRMKLKKVNDQEYSLEIDEVETSDAGSYRVVFSTETESLESSSEVQVLEQVKFKKSLTDTSVVEGSTAEMEVEVQGDVEKVEWLKDGKPIDSSKAKAESLGSGKYKMKLIDSSESDIGEYTVRVTNEAGSTESSAKLTVKLAAPEFVRAPSPVTVSAHDDIVLEFETKGTVKTVKWYKNGKEVKDGTVEKVGDNKYKLTKRKASLSDQADYKIVLSNKEAEAEASTKVTVTPLFEIVKTLEDTNVKEDEKIVLEIKTSSKPKEVTWYKNGEELVPSEVVQMEVVSNVVCRLVIPHATSDDTADFKVIAEGENTSAISSCAVVVKVEPIAFTKKLENAQVTVGDKAVLEIKTNAPAKEIKWYKNGKEVTPSDKAKPEKIDNTCYQLVIDNAAKDDTADYKVVVSNERGTADSSCALTVKMPALKFDKPLEDTDGLEGNKIVLSIEVSSPPKTIKWYKANKEITDADDIKLNKVDDKKFELVIPVAKTDDSAEYKVTVANEDSSAESKCKLTVKEPVVEIVQGLTDQTVQEGQKVILTAKVNTKPKAVKWYKNGKEVSASAKINITKVDDTTYQLEIPKFVAQNRDSNADSSCALTVKLPPLIIKKGLEDTSAKENDKIVLSVQVTPAPRQVKWYKNGREITPDNRVKPKKVDDETYELEIENAIPEDEAEYKVVLSNDDSTADSSCALTIVQKPEIVKGIEDQVIPAGTPLEIAIQTKGRPKTVKFYKNGKALSAQTDKRITEKKVDENNYILRIEKTTENDTGKYSVTIENEAGSAESTGEVMVEPQILFLLPLKDTEVAEGEKAEFVVQTNCKPHTVKWYKNGRELKHEPEKTAISEDGNKFKLTIPKATKDDVADYKVILSNSAGNADSSAKLTLKRPTEKPSILKGLEDQVIPKGEPLVLEAKFAGGPLEVKWLKDGVAVPKSASAVIEKTSDNCYRLTIPKCAESDAGAYTAEATNEVGAVRTTGNIEVDVKPEIVKGLKDDEIVEGDDHTFVVEVNTPVRSVKWYKNGQEIKPTSKNVMKKINAKKYELIIPEAVVDDTATFNVVLSNAAGECDSSAALTVKQKNILRIIDGLKDQTISEEEPLKLSAKAEGRPKQKEDIDSGLYTLEIEKAVPADGGAYRLVLSNENGDAQSGAVVHVRAKKVEPPTSAPALVSPLPDVEVYEGDIITLKCQITGQPAPTVSWEKDGVKIQVTERIAQRLALDGTATFRILDAKTEDCGSYAVVATNSAGECRSDCKVNVISAEMIPTEPKFVIPLKATTGEIGSRADFRVKVKGVPKPELHWLDVLTEEKFRYFGGNEVFADANIIIDDMGDGNWTLTIKEVKKEHAGRIKCVAINQKGRAECEEKFTVREGRPARVGEDLNYPPRFNVPLWDRKILEGKSTSIECHVDAKPTAEITWFRENIELKNTERLTLQNTSDGACRVYISTFQITDAGLYKCVARNNLGSAQTVATMTVEVVSNYGTLVEEFEEVITEKVHPPRFNPPLMDKIGKVGELVTLSCRVSAVPPAVITWFKDGLPLKTDKRLMTEVDESGNCTLTINEATEKDDGAYRCVATNEHGDFMNKN</sequence>
<evidence type="ECO:0000256" key="3">
    <source>
        <dbReference type="ARBA" id="ARBA00022490"/>
    </source>
</evidence>
<feature type="domain" description="Ig-like" evidence="7">
    <location>
        <begin position="1734"/>
        <end position="1824"/>
    </location>
</feature>
<feature type="domain" description="Ig-like" evidence="7">
    <location>
        <begin position="1832"/>
        <end position="1920"/>
    </location>
</feature>
<dbReference type="GO" id="GO:0004674">
    <property type="term" value="F:protein serine/threonine kinase activity"/>
    <property type="evidence" value="ECO:0007669"/>
    <property type="project" value="UniProtKB-KW"/>
</dbReference>
<dbReference type="GO" id="GO:0060298">
    <property type="term" value="P:positive regulation of sarcomere organization"/>
    <property type="evidence" value="ECO:0007669"/>
    <property type="project" value="UniProtKB-ARBA"/>
</dbReference>
<feature type="domain" description="Ig-like" evidence="7">
    <location>
        <begin position="1462"/>
        <end position="1542"/>
    </location>
</feature>
<dbReference type="EMBL" id="UXUI01008481">
    <property type="protein sequence ID" value="VDD91616.1"/>
    <property type="molecule type" value="Genomic_DNA"/>
</dbReference>
<feature type="domain" description="Ig-like" evidence="7">
    <location>
        <begin position="1546"/>
        <end position="1636"/>
    </location>
</feature>
<dbReference type="SMART" id="SM00408">
    <property type="entry name" value="IGc2"/>
    <property type="match status" value="18"/>
</dbReference>
<dbReference type="InterPro" id="IPR013098">
    <property type="entry name" value="Ig_I-set"/>
</dbReference>
<feature type="domain" description="Ig-like" evidence="7">
    <location>
        <begin position="2104"/>
        <end position="2193"/>
    </location>
</feature>
<dbReference type="InterPro" id="IPR007110">
    <property type="entry name" value="Ig-like_dom"/>
</dbReference>
<feature type="domain" description="Ig-like" evidence="7">
    <location>
        <begin position="2434"/>
        <end position="2520"/>
    </location>
</feature>
<feature type="domain" description="Ig-like" evidence="7">
    <location>
        <begin position="2320"/>
        <end position="2409"/>
    </location>
</feature>
<dbReference type="InterPro" id="IPR003598">
    <property type="entry name" value="Ig_sub2"/>
</dbReference>
<name>A0A0N4V8V3_ENTVE</name>
<dbReference type="WBParaSite" id="EVEC_0000681901-mRNA-1">
    <property type="protein sequence ID" value="EVEC_0000681901-mRNA-1"/>
    <property type="gene ID" value="EVEC_0000681901"/>
</dbReference>
<dbReference type="FunFam" id="2.60.40.10:FF:000345">
    <property type="entry name" value="Muscle M-line assembly protein unc-89"/>
    <property type="match status" value="4"/>
</dbReference>
<dbReference type="InterPro" id="IPR003599">
    <property type="entry name" value="Ig_sub"/>
</dbReference>
<dbReference type="Pfam" id="PF07679">
    <property type="entry name" value="I-set"/>
    <property type="match status" value="25"/>
</dbReference>
<dbReference type="STRING" id="51028.A0A0N4V8V3"/>
<feature type="domain" description="Ig-like" evidence="7">
    <location>
        <begin position="503"/>
        <end position="596"/>
    </location>
</feature>
<accession>A0A0N4V8V3</accession>
<dbReference type="GO" id="GO:0040017">
    <property type="term" value="P:positive regulation of locomotion"/>
    <property type="evidence" value="ECO:0007669"/>
    <property type="project" value="UniProtKB-ARBA"/>
</dbReference>
<dbReference type="PROSITE" id="PS50835">
    <property type="entry name" value="IG_LIKE"/>
    <property type="match status" value="24"/>
</dbReference>
<keyword evidence="4" id="KW-0677">Repeat</keyword>
<feature type="domain" description="Ig-like" evidence="7">
    <location>
        <begin position="1368"/>
        <end position="1458"/>
    </location>
</feature>
<keyword evidence="5" id="KW-1015">Disulfide bond</keyword>
<evidence type="ECO:0000256" key="4">
    <source>
        <dbReference type="ARBA" id="ARBA00022737"/>
    </source>
</evidence>
<evidence type="ECO:0000256" key="5">
    <source>
        <dbReference type="ARBA" id="ARBA00023157"/>
    </source>
</evidence>
<feature type="domain" description="Ig-like" evidence="7">
    <location>
        <begin position="402"/>
        <end position="491"/>
    </location>
</feature>